<dbReference type="OrthoDB" id="279654at2"/>
<keyword evidence="3" id="KW-1185">Reference proteome</keyword>
<evidence type="ECO:0000313" key="2">
    <source>
        <dbReference type="EMBL" id="ABC29376.1"/>
    </source>
</evidence>
<organism evidence="2 3">
    <name type="scientific">Hahella chejuensis (strain KCTC 2396)</name>
    <dbReference type="NCBI Taxonomy" id="349521"/>
    <lineage>
        <taxon>Bacteria</taxon>
        <taxon>Pseudomonadati</taxon>
        <taxon>Pseudomonadota</taxon>
        <taxon>Gammaproteobacteria</taxon>
        <taxon>Oceanospirillales</taxon>
        <taxon>Hahellaceae</taxon>
        <taxon>Hahella</taxon>
    </lineage>
</organism>
<dbReference type="Proteomes" id="UP000000238">
    <property type="component" value="Chromosome"/>
</dbReference>
<dbReference type="KEGG" id="hch:HCH_02576"/>
<gene>
    <name evidence="2" type="ordered locus">HCH_02576</name>
</gene>
<dbReference type="RefSeq" id="WP_011396445.1">
    <property type="nucleotide sequence ID" value="NC_007645.1"/>
</dbReference>
<accession>Q2SIZ8</accession>
<dbReference type="EMBL" id="CP000155">
    <property type="protein sequence ID" value="ABC29376.1"/>
    <property type="molecule type" value="Genomic_DNA"/>
</dbReference>
<reference evidence="2 3" key="1">
    <citation type="journal article" date="2005" name="Nucleic Acids Res.">
        <title>Genomic blueprint of Hahella chejuensis, a marine microbe producing an algicidal agent.</title>
        <authorList>
            <person name="Jeong H."/>
            <person name="Yim J.H."/>
            <person name="Lee C."/>
            <person name="Choi S.-H."/>
            <person name="Park Y.K."/>
            <person name="Yoon S.H."/>
            <person name="Hur C.-G."/>
            <person name="Kang H.-Y."/>
            <person name="Kim D."/>
            <person name="Lee H.H."/>
            <person name="Park K.H."/>
            <person name="Park S.-H."/>
            <person name="Park H.-S."/>
            <person name="Lee H.K."/>
            <person name="Oh T.K."/>
            <person name="Kim J.F."/>
        </authorList>
    </citation>
    <scope>NUCLEOTIDE SEQUENCE [LARGE SCALE GENOMIC DNA]</scope>
    <source>
        <strain evidence="2 3">KCTC 2396</strain>
    </source>
</reference>
<protein>
    <submittedName>
        <fullName evidence="2">Uncharacterized protein</fullName>
    </submittedName>
</protein>
<feature type="region of interest" description="Disordered" evidence="1">
    <location>
        <begin position="71"/>
        <end position="93"/>
    </location>
</feature>
<evidence type="ECO:0000313" key="3">
    <source>
        <dbReference type="Proteomes" id="UP000000238"/>
    </source>
</evidence>
<proteinExistence type="predicted"/>
<dbReference type="eggNOG" id="ENOG5032WZ9">
    <property type="taxonomic scope" value="Bacteria"/>
</dbReference>
<name>Q2SIZ8_HAHCH</name>
<sequence length="121" mass="13618">MDKAVYFISGHLDLTPQEFEQHYAPAIDQALENQASFVIGDARGADKLAQDYLYGKSNAVTVYHMFDTPRNNPGFPTRSGFTSDNQRDKQMTADSTCDIAWVRPGREKSGTARNLARRQCR</sequence>
<dbReference type="HOGENOM" id="CLU_2035524_0_0_6"/>
<evidence type="ECO:0000256" key="1">
    <source>
        <dbReference type="SAM" id="MobiDB-lite"/>
    </source>
</evidence>
<dbReference type="AlphaFoldDB" id="Q2SIZ8"/>